<gene>
    <name evidence="2" type="ORF">RJ640_011952</name>
</gene>
<evidence type="ECO:0000259" key="1">
    <source>
        <dbReference type="PROSITE" id="PS50013"/>
    </source>
</evidence>
<dbReference type="SUPFAM" id="SSF54160">
    <property type="entry name" value="Chromo domain-like"/>
    <property type="match status" value="1"/>
</dbReference>
<dbReference type="InterPro" id="IPR023780">
    <property type="entry name" value="Chromo_domain"/>
</dbReference>
<dbReference type="InterPro" id="IPR016197">
    <property type="entry name" value="Chromo-like_dom_sf"/>
</dbReference>
<keyword evidence="3" id="KW-1185">Reference proteome</keyword>
<dbReference type="InterPro" id="IPR056924">
    <property type="entry name" value="SH3_Tf2-1"/>
</dbReference>
<feature type="domain" description="Chromo" evidence="1">
    <location>
        <begin position="56"/>
        <end position="102"/>
    </location>
</feature>
<sequence length="102" mass="11945">MAKVGKVSYRLELPPRLKIHPVFHVSLLKPHYADMEDPSRGESHRAPTAVVKSYDKEAEYVLSDKLERRRGVPPTRHYLVKWEGMPEKEATWERADDLWHTP</sequence>
<dbReference type="InterPro" id="IPR000953">
    <property type="entry name" value="Chromo/chromo_shadow_dom"/>
</dbReference>
<proteinExistence type="predicted"/>
<evidence type="ECO:0000313" key="3">
    <source>
        <dbReference type="Proteomes" id="UP001187471"/>
    </source>
</evidence>
<protein>
    <recommendedName>
        <fullName evidence="1">Chromo domain-containing protein</fullName>
    </recommendedName>
</protein>
<dbReference type="AlphaFoldDB" id="A0AA88RVC0"/>
<name>A0AA88RVC0_9ASTE</name>
<comment type="caution">
    <text evidence="2">The sequence shown here is derived from an EMBL/GenBank/DDBJ whole genome shotgun (WGS) entry which is preliminary data.</text>
</comment>
<dbReference type="Gene3D" id="2.40.50.40">
    <property type="match status" value="1"/>
</dbReference>
<dbReference type="EMBL" id="JAVXUO010000372">
    <property type="protein sequence ID" value="KAK2992859.1"/>
    <property type="molecule type" value="Genomic_DNA"/>
</dbReference>
<dbReference type="Pfam" id="PF00385">
    <property type="entry name" value="Chromo"/>
    <property type="match status" value="1"/>
</dbReference>
<dbReference type="Pfam" id="PF24626">
    <property type="entry name" value="SH3_Tf2-1"/>
    <property type="match status" value="1"/>
</dbReference>
<reference evidence="2" key="1">
    <citation type="submission" date="2022-12" db="EMBL/GenBank/DDBJ databases">
        <title>Draft genome assemblies for two species of Escallonia (Escalloniales).</title>
        <authorList>
            <person name="Chanderbali A."/>
            <person name="Dervinis C."/>
            <person name="Anghel I."/>
            <person name="Soltis D."/>
            <person name="Soltis P."/>
            <person name="Zapata F."/>
        </authorList>
    </citation>
    <scope>NUCLEOTIDE SEQUENCE</scope>
    <source>
        <strain evidence="2">UCBG92.1500</strain>
        <tissue evidence="2">Leaf</tissue>
    </source>
</reference>
<evidence type="ECO:0000313" key="2">
    <source>
        <dbReference type="EMBL" id="KAK2992859.1"/>
    </source>
</evidence>
<organism evidence="2 3">
    <name type="scientific">Escallonia rubra</name>
    <dbReference type="NCBI Taxonomy" id="112253"/>
    <lineage>
        <taxon>Eukaryota</taxon>
        <taxon>Viridiplantae</taxon>
        <taxon>Streptophyta</taxon>
        <taxon>Embryophyta</taxon>
        <taxon>Tracheophyta</taxon>
        <taxon>Spermatophyta</taxon>
        <taxon>Magnoliopsida</taxon>
        <taxon>eudicotyledons</taxon>
        <taxon>Gunneridae</taxon>
        <taxon>Pentapetalae</taxon>
        <taxon>asterids</taxon>
        <taxon>campanulids</taxon>
        <taxon>Escalloniales</taxon>
        <taxon>Escalloniaceae</taxon>
        <taxon>Escallonia</taxon>
    </lineage>
</organism>
<dbReference type="PROSITE" id="PS50013">
    <property type="entry name" value="CHROMO_2"/>
    <property type="match status" value="1"/>
</dbReference>
<dbReference type="Proteomes" id="UP001187471">
    <property type="component" value="Unassembled WGS sequence"/>
</dbReference>
<accession>A0AA88RVC0</accession>